<dbReference type="Proteomes" id="UP000076738">
    <property type="component" value="Unassembled WGS sequence"/>
</dbReference>
<gene>
    <name evidence="2" type="ORF">CALVIDRAFT_149949</name>
</gene>
<proteinExistence type="predicted"/>
<evidence type="ECO:0000313" key="3">
    <source>
        <dbReference type="Proteomes" id="UP000076738"/>
    </source>
</evidence>
<evidence type="ECO:0000313" key="2">
    <source>
        <dbReference type="EMBL" id="KZO95716.1"/>
    </source>
</evidence>
<dbReference type="AlphaFoldDB" id="A0A167LI44"/>
<evidence type="ECO:0000256" key="1">
    <source>
        <dbReference type="SAM" id="MobiDB-lite"/>
    </source>
</evidence>
<feature type="region of interest" description="Disordered" evidence="1">
    <location>
        <begin position="26"/>
        <end position="159"/>
    </location>
</feature>
<keyword evidence="3" id="KW-1185">Reference proteome</keyword>
<name>A0A167LI44_CALVF</name>
<dbReference type="EMBL" id="KV417287">
    <property type="protein sequence ID" value="KZO95716.1"/>
    <property type="molecule type" value="Genomic_DNA"/>
</dbReference>
<reference evidence="2 3" key="1">
    <citation type="journal article" date="2016" name="Mol. Biol. Evol.">
        <title>Comparative Genomics of Early-Diverging Mushroom-Forming Fungi Provides Insights into the Origins of Lignocellulose Decay Capabilities.</title>
        <authorList>
            <person name="Nagy L.G."/>
            <person name="Riley R."/>
            <person name="Tritt A."/>
            <person name="Adam C."/>
            <person name="Daum C."/>
            <person name="Floudas D."/>
            <person name="Sun H."/>
            <person name="Yadav J.S."/>
            <person name="Pangilinan J."/>
            <person name="Larsson K.H."/>
            <person name="Matsuura K."/>
            <person name="Barry K."/>
            <person name="Labutti K."/>
            <person name="Kuo R."/>
            <person name="Ohm R.A."/>
            <person name="Bhattacharya S.S."/>
            <person name="Shirouzu T."/>
            <person name="Yoshinaga Y."/>
            <person name="Martin F.M."/>
            <person name="Grigoriev I.V."/>
            <person name="Hibbett D.S."/>
        </authorList>
    </citation>
    <scope>NUCLEOTIDE SEQUENCE [LARGE SCALE GENOMIC DNA]</scope>
    <source>
        <strain evidence="2 3">TUFC12733</strain>
    </source>
</reference>
<feature type="compositionally biased region" description="Low complexity" evidence="1">
    <location>
        <begin position="61"/>
        <end position="78"/>
    </location>
</feature>
<protein>
    <submittedName>
        <fullName evidence="2">Uncharacterized protein</fullName>
    </submittedName>
</protein>
<accession>A0A167LI44</accession>
<feature type="compositionally biased region" description="Basic residues" evidence="1">
    <location>
        <begin position="110"/>
        <end position="127"/>
    </location>
</feature>
<sequence>MSPKSPGPERLKRWHTLLLEANPVQEAEAAVREEGGWSGLGVGGRSAAHDRPTTSGPHLTSSTQAASSSSLPASAASERATDEQANHGILVAPINDDQKTRESPGPPFTRPRHRSLPPSCSRRRLRSPSRQPRPHVEQHPHPLHAPYHAHAPNDATPEH</sequence>
<organism evidence="2 3">
    <name type="scientific">Calocera viscosa (strain TUFC12733)</name>
    <dbReference type="NCBI Taxonomy" id="1330018"/>
    <lineage>
        <taxon>Eukaryota</taxon>
        <taxon>Fungi</taxon>
        <taxon>Dikarya</taxon>
        <taxon>Basidiomycota</taxon>
        <taxon>Agaricomycotina</taxon>
        <taxon>Dacrymycetes</taxon>
        <taxon>Dacrymycetales</taxon>
        <taxon>Dacrymycetaceae</taxon>
        <taxon>Calocera</taxon>
    </lineage>
</organism>